<accession>A0ABX3A337</accession>
<evidence type="ECO:0000313" key="3">
    <source>
        <dbReference type="Proteomes" id="UP000094329"/>
    </source>
</evidence>
<name>A0ABX3A337_9GAMM</name>
<keyword evidence="3" id="KW-1185">Reference proteome</keyword>
<dbReference type="CDD" id="cd06532">
    <property type="entry name" value="Glyco_transf_25"/>
    <property type="match status" value="1"/>
</dbReference>
<evidence type="ECO:0000313" key="2">
    <source>
        <dbReference type="EMBL" id="ODN42652.1"/>
    </source>
</evidence>
<dbReference type="EMBL" id="MDTU01000001">
    <property type="protein sequence ID" value="ODN42652.1"/>
    <property type="molecule type" value="Genomic_DNA"/>
</dbReference>
<dbReference type="InterPro" id="IPR002654">
    <property type="entry name" value="Glyco_trans_25"/>
</dbReference>
<comment type="caution">
    <text evidence="2">The sequence shown here is derived from an EMBL/GenBank/DDBJ whole genome shotgun (WGS) entry which is preliminary data.</text>
</comment>
<proteinExistence type="predicted"/>
<sequence>MINPPPVFIINLERSPERKARISQYLQNKGIEFNFIKAIDGKLLTDKELEHWYCSKSSMQFMQRELIKTEVACALSHINLYKKSSSRKNQRRCYPRRRY</sequence>
<dbReference type="RefSeq" id="WP_069312448.1">
    <property type="nucleotide sequence ID" value="NZ_MDTU01000001.1"/>
</dbReference>
<evidence type="ECO:0000259" key="1">
    <source>
        <dbReference type="Pfam" id="PF01755"/>
    </source>
</evidence>
<reference evidence="2 3" key="1">
    <citation type="submission" date="2016-08" db="EMBL/GenBank/DDBJ databases">
        <title>Draft genome sequence of Candidatus Piscirickettsia litoralis, from seawater.</title>
        <authorList>
            <person name="Wan X."/>
            <person name="Lee A.J."/>
            <person name="Hou S."/>
            <person name="Donachie S.P."/>
        </authorList>
    </citation>
    <scope>NUCLEOTIDE SEQUENCE [LARGE SCALE GENOMIC DNA]</scope>
    <source>
        <strain evidence="2 3">Y2</strain>
    </source>
</reference>
<gene>
    <name evidence="2" type="ORF">BGC07_06605</name>
</gene>
<feature type="domain" description="Glycosyl transferase family 25" evidence="1">
    <location>
        <begin position="6"/>
        <end position="86"/>
    </location>
</feature>
<protein>
    <recommendedName>
        <fullName evidence="1">Glycosyl transferase family 25 domain-containing protein</fullName>
    </recommendedName>
</protein>
<organism evidence="2 3">
    <name type="scientific">Piscirickettsia litoralis</name>
    <dbReference type="NCBI Taxonomy" id="1891921"/>
    <lineage>
        <taxon>Bacteria</taxon>
        <taxon>Pseudomonadati</taxon>
        <taxon>Pseudomonadota</taxon>
        <taxon>Gammaproteobacteria</taxon>
        <taxon>Thiotrichales</taxon>
        <taxon>Piscirickettsiaceae</taxon>
        <taxon>Piscirickettsia</taxon>
    </lineage>
</organism>
<dbReference type="Pfam" id="PF01755">
    <property type="entry name" value="Glyco_transf_25"/>
    <property type="match status" value="1"/>
</dbReference>
<dbReference type="Proteomes" id="UP000094329">
    <property type="component" value="Unassembled WGS sequence"/>
</dbReference>